<evidence type="ECO:0000256" key="3">
    <source>
        <dbReference type="ARBA" id="ARBA00022989"/>
    </source>
</evidence>
<feature type="compositionally biased region" description="Polar residues" evidence="5">
    <location>
        <begin position="1"/>
        <end position="20"/>
    </location>
</feature>
<accession>A0AAV0FWQ9</accession>
<dbReference type="EMBL" id="CAMAPF010001018">
    <property type="protein sequence ID" value="CAH9139658.1"/>
    <property type="molecule type" value="Genomic_DNA"/>
</dbReference>
<sequence>MSSLGITASSVHRASSSRDNPGNKKQWIKPHSTMVGESQNGRDEKSHPLPRFSDNRWKNGSWDLNVFVRNGRMDWDSVIVAEARRRKCLEVFPEAAMNQEPVLFRSSIIPWWPAWIMHSHLPQAEILNGRAAMVGFFMSYMVDVLTGLDVVGQAGNFLGKAALFITVTGVLLFRKRQDFEKIREVADDATLYDKHHGMIKREPKHA</sequence>
<dbReference type="Proteomes" id="UP001152523">
    <property type="component" value="Unassembled WGS sequence"/>
</dbReference>
<dbReference type="GO" id="GO:0016020">
    <property type="term" value="C:membrane"/>
    <property type="evidence" value="ECO:0007669"/>
    <property type="project" value="UniProtKB-SubCell"/>
</dbReference>
<dbReference type="SUPFAM" id="SSF103511">
    <property type="entry name" value="Chlorophyll a-b binding protein"/>
    <property type="match status" value="1"/>
</dbReference>
<evidence type="ECO:0000256" key="6">
    <source>
        <dbReference type="SAM" id="Phobius"/>
    </source>
</evidence>
<evidence type="ECO:0008006" key="9">
    <source>
        <dbReference type="Google" id="ProtNLM"/>
    </source>
</evidence>
<evidence type="ECO:0000256" key="1">
    <source>
        <dbReference type="ARBA" id="ARBA00004141"/>
    </source>
</evidence>
<keyword evidence="3 6" id="KW-1133">Transmembrane helix</keyword>
<evidence type="ECO:0000256" key="5">
    <source>
        <dbReference type="SAM" id="MobiDB-lite"/>
    </source>
</evidence>
<evidence type="ECO:0000313" key="7">
    <source>
        <dbReference type="EMBL" id="CAH9139658.1"/>
    </source>
</evidence>
<proteinExistence type="predicted"/>
<dbReference type="AlphaFoldDB" id="A0AAV0FWQ9"/>
<feature type="transmembrane region" description="Helical" evidence="6">
    <location>
        <begin position="154"/>
        <end position="173"/>
    </location>
</feature>
<comment type="subcellular location">
    <subcellularLocation>
        <location evidence="1">Membrane</location>
        <topology evidence="1">Multi-pass membrane protein</topology>
    </subcellularLocation>
</comment>
<keyword evidence="2 6" id="KW-0812">Transmembrane</keyword>
<evidence type="ECO:0000256" key="4">
    <source>
        <dbReference type="ARBA" id="ARBA00023136"/>
    </source>
</evidence>
<evidence type="ECO:0000256" key="2">
    <source>
        <dbReference type="ARBA" id="ARBA00022692"/>
    </source>
</evidence>
<gene>
    <name evidence="7" type="ORF">CEPIT_LOCUS37755</name>
</gene>
<keyword evidence="8" id="KW-1185">Reference proteome</keyword>
<reference evidence="7" key="1">
    <citation type="submission" date="2022-07" db="EMBL/GenBank/DDBJ databases">
        <authorList>
            <person name="Macas J."/>
            <person name="Novak P."/>
            <person name="Neumann P."/>
        </authorList>
    </citation>
    <scope>NUCLEOTIDE SEQUENCE</scope>
</reference>
<organism evidence="7 8">
    <name type="scientific">Cuscuta epithymum</name>
    <dbReference type="NCBI Taxonomy" id="186058"/>
    <lineage>
        <taxon>Eukaryota</taxon>
        <taxon>Viridiplantae</taxon>
        <taxon>Streptophyta</taxon>
        <taxon>Embryophyta</taxon>
        <taxon>Tracheophyta</taxon>
        <taxon>Spermatophyta</taxon>
        <taxon>Magnoliopsida</taxon>
        <taxon>eudicotyledons</taxon>
        <taxon>Gunneridae</taxon>
        <taxon>Pentapetalae</taxon>
        <taxon>asterids</taxon>
        <taxon>lamiids</taxon>
        <taxon>Solanales</taxon>
        <taxon>Convolvulaceae</taxon>
        <taxon>Cuscuteae</taxon>
        <taxon>Cuscuta</taxon>
        <taxon>Cuscuta subgen. Cuscuta</taxon>
    </lineage>
</organism>
<feature type="compositionally biased region" description="Basic and acidic residues" evidence="5">
    <location>
        <begin position="40"/>
        <end position="52"/>
    </location>
</feature>
<evidence type="ECO:0000313" key="8">
    <source>
        <dbReference type="Proteomes" id="UP001152523"/>
    </source>
</evidence>
<name>A0AAV0FWQ9_9ASTE</name>
<keyword evidence="4 6" id="KW-0472">Membrane</keyword>
<protein>
    <recommendedName>
        <fullName evidence="9">Light-harvesting complex-like protein 3 isotype 1, chloroplastic</fullName>
    </recommendedName>
</protein>
<comment type="caution">
    <text evidence="7">The sequence shown here is derived from an EMBL/GenBank/DDBJ whole genome shotgun (WGS) entry which is preliminary data.</text>
</comment>
<feature type="region of interest" description="Disordered" evidence="5">
    <location>
        <begin position="1"/>
        <end position="52"/>
    </location>
</feature>
<dbReference type="PANTHER" id="PTHR14154">
    <property type="entry name" value="UPF0041 BRAIN PROTEIN 44-RELATED"/>
    <property type="match status" value="1"/>
</dbReference>